<feature type="domain" description="Glucosamine/galactosamine-6-phosphate isomerase" evidence="8">
    <location>
        <begin position="14"/>
        <end position="233"/>
    </location>
</feature>
<protein>
    <recommendedName>
        <fullName evidence="6 7">6-phosphogluconolactonase</fullName>
        <shortName evidence="7">6PGL</shortName>
        <ecNumber evidence="5 7">3.1.1.31</ecNumber>
    </recommendedName>
</protein>
<dbReference type="EC" id="3.1.1.31" evidence="5 7"/>
<dbReference type="GO" id="GO:0005975">
    <property type="term" value="P:carbohydrate metabolic process"/>
    <property type="evidence" value="ECO:0007669"/>
    <property type="project" value="UniProtKB-UniRule"/>
</dbReference>
<proteinExistence type="inferred from homology"/>
<dbReference type="InterPro" id="IPR005900">
    <property type="entry name" value="6-phosphogluconolactonase_DevB"/>
</dbReference>
<dbReference type="SUPFAM" id="SSF100950">
    <property type="entry name" value="NagB/RpiA/CoA transferase-like"/>
    <property type="match status" value="1"/>
</dbReference>
<dbReference type="Pfam" id="PF01182">
    <property type="entry name" value="Glucosamine_iso"/>
    <property type="match status" value="1"/>
</dbReference>
<dbReference type="PANTHER" id="PTHR11054:SF0">
    <property type="entry name" value="6-PHOSPHOGLUCONOLACTONASE"/>
    <property type="match status" value="1"/>
</dbReference>
<dbReference type="UniPathway" id="UPA00115">
    <property type="reaction ID" value="UER00409"/>
</dbReference>
<name>A0A2U3QG37_9BACT</name>
<comment type="pathway">
    <text evidence="3 7">Carbohydrate degradation; pentose phosphate pathway; D-ribulose 5-phosphate from D-glucose 6-phosphate (oxidative stage): step 2/3.</text>
</comment>
<organism evidence="9 10">
    <name type="scientific">Candidatus Sulfobium mesophilum</name>
    <dbReference type="NCBI Taxonomy" id="2016548"/>
    <lineage>
        <taxon>Bacteria</taxon>
        <taxon>Pseudomonadati</taxon>
        <taxon>Nitrospirota</taxon>
        <taxon>Nitrospiria</taxon>
        <taxon>Nitrospirales</taxon>
        <taxon>Nitrospiraceae</taxon>
        <taxon>Candidatus Sulfobium</taxon>
    </lineage>
</organism>
<keyword evidence="7 9" id="KW-0378">Hydrolase</keyword>
<sequence length="252" mass="27838">MSGLRLTFVFGNFEKMAEFVIDKWRDISSEAIGSRGFFSVALSGGKTPVKIYRRLAGEVGKGLLRRKTHIFFVDERFVPATDKDSNYRMIRETLLDGAGVPMRNIHSLNTNLPDPASAAERYERDIASFFKLSGHNIPEFDLIMLGIGVDGHTASLFPGSPALEEKKRLASAVIFSGKKHSRITLTLPVLNKAKHVIFLVTGKRKAEVLRAVIQESDPSLPASLVAPDNGNLLYLADSNAGSLLREKEKKRV</sequence>
<dbReference type="CDD" id="cd01400">
    <property type="entry name" value="6PGL"/>
    <property type="match status" value="1"/>
</dbReference>
<dbReference type="GO" id="GO:0006098">
    <property type="term" value="P:pentose-phosphate shunt"/>
    <property type="evidence" value="ECO:0007669"/>
    <property type="project" value="UniProtKB-UniPathway"/>
</dbReference>
<evidence type="ECO:0000256" key="3">
    <source>
        <dbReference type="ARBA" id="ARBA00004961"/>
    </source>
</evidence>
<dbReference type="OrthoDB" id="9810967at2"/>
<accession>A0A2U3QG37</accession>
<evidence type="ECO:0000313" key="9">
    <source>
        <dbReference type="EMBL" id="SPQ00387.1"/>
    </source>
</evidence>
<evidence type="ECO:0000256" key="7">
    <source>
        <dbReference type="RuleBase" id="RU365095"/>
    </source>
</evidence>
<dbReference type="AlphaFoldDB" id="A0A2U3QG37"/>
<dbReference type="PANTHER" id="PTHR11054">
    <property type="entry name" value="6-PHOSPHOGLUCONOLACTONASE"/>
    <property type="match status" value="1"/>
</dbReference>
<dbReference type="InterPro" id="IPR006148">
    <property type="entry name" value="Glc/Gal-6P_isomerase"/>
</dbReference>
<evidence type="ECO:0000313" key="10">
    <source>
        <dbReference type="Proteomes" id="UP000245125"/>
    </source>
</evidence>
<dbReference type="GO" id="GO:0017057">
    <property type="term" value="F:6-phosphogluconolactonase activity"/>
    <property type="evidence" value="ECO:0007669"/>
    <property type="project" value="UniProtKB-UniRule"/>
</dbReference>
<evidence type="ECO:0000259" key="8">
    <source>
        <dbReference type="Pfam" id="PF01182"/>
    </source>
</evidence>
<comment type="function">
    <text evidence="2 7">Hydrolysis of 6-phosphogluconolactone to 6-phosphogluconate.</text>
</comment>
<dbReference type="InterPro" id="IPR039104">
    <property type="entry name" value="6PGL"/>
</dbReference>
<dbReference type="NCBIfam" id="TIGR01198">
    <property type="entry name" value="pgl"/>
    <property type="match status" value="1"/>
</dbReference>
<dbReference type="InterPro" id="IPR037171">
    <property type="entry name" value="NagB/RpiA_transferase-like"/>
</dbReference>
<evidence type="ECO:0000256" key="4">
    <source>
        <dbReference type="ARBA" id="ARBA00010662"/>
    </source>
</evidence>
<dbReference type="Proteomes" id="UP000245125">
    <property type="component" value="Unassembled WGS sequence"/>
</dbReference>
<gene>
    <name evidence="7 9" type="primary">pgl</name>
    <name evidence="9" type="ORF">NBG4_220020</name>
</gene>
<evidence type="ECO:0000256" key="5">
    <source>
        <dbReference type="ARBA" id="ARBA00013198"/>
    </source>
</evidence>
<reference evidence="10" key="1">
    <citation type="submission" date="2018-03" db="EMBL/GenBank/DDBJ databases">
        <authorList>
            <person name="Zecchin S."/>
        </authorList>
    </citation>
    <scope>NUCLEOTIDE SEQUENCE [LARGE SCALE GENOMIC DNA]</scope>
</reference>
<dbReference type="Gene3D" id="3.40.50.1360">
    <property type="match status" value="1"/>
</dbReference>
<evidence type="ECO:0000256" key="2">
    <source>
        <dbReference type="ARBA" id="ARBA00002681"/>
    </source>
</evidence>
<comment type="similarity">
    <text evidence="4 7">Belongs to the glucosamine/galactosamine-6-phosphate isomerase family. 6-phosphogluconolactonase subfamily.</text>
</comment>
<comment type="catalytic activity">
    <reaction evidence="1 7">
        <text>6-phospho-D-glucono-1,5-lactone + H2O = 6-phospho-D-gluconate + H(+)</text>
        <dbReference type="Rhea" id="RHEA:12556"/>
        <dbReference type="ChEBI" id="CHEBI:15377"/>
        <dbReference type="ChEBI" id="CHEBI:15378"/>
        <dbReference type="ChEBI" id="CHEBI:57955"/>
        <dbReference type="ChEBI" id="CHEBI:58759"/>
        <dbReference type="EC" id="3.1.1.31"/>
    </reaction>
</comment>
<evidence type="ECO:0000256" key="1">
    <source>
        <dbReference type="ARBA" id="ARBA00000832"/>
    </source>
</evidence>
<dbReference type="EMBL" id="OUUY01000067">
    <property type="protein sequence ID" value="SPQ00387.1"/>
    <property type="molecule type" value="Genomic_DNA"/>
</dbReference>
<evidence type="ECO:0000256" key="6">
    <source>
        <dbReference type="ARBA" id="ARBA00020337"/>
    </source>
</evidence>
<keyword evidence="10" id="KW-1185">Reference proteome</keyword>